<keyword evidence="2" id="KW-1003">Cell membrane</keyword>
<protein>
    <submittedName>
        <fullName evidence="9">Histidine kinase</fullName>
    </submittedName>
</protein>
<keyword evidence="7" id="KW-1133">Transmembrane helix</keyword>
<reference evidence="9 10" key="1">
    <citation type="submission" date="2024-02" db="EMBL/GenBank/DDBJ databases">
        <title>A nitrogen-fixing paenibacillus bacterium.</title>
        <authorList>
            <person name="Zhang W.L."/>
            <person name="Chen S.F."/>
        </authorList>
    </citation>
    <scope>NUCLEOTIDE SEQUENCE [LARGE SCALE GENOMIC DNA]</scope>
    <source>
        <strain evidence="9 10">M1</strain>
    </source>
</reference>
<evidence type="ECO:0000256" key="7">
    <source>
        <dbReference type="SAM" id="Phobius"/>
    </source>
</evidence>
<dbReference type="RefSeq" id="WP_331848833.1">
    <property type="nucleotide sequence ID" value="NZ_JAZHPZ010000017.1"/>
</dbReference>
<dbReference type="PROSITE" id="PS50885">
    <property type="entry name" value="HAMP"/>
    <property type="match status" value="1"/>
</dbReference>
<dbReference type="InterPro" id="IPR036890">
    <property type="entry name" value="HATPase_C_sf"/>
</dbReference>
<keyword evidence="5 9" id="KW-0418">Kinase</keyword>
<dbReference type="InterPro" id="IPR010559">
    <property type="entry name" value="Sig_transdc_His_kin_internal"/>
</dbReference>
<keyword evidence="3" id="KW-0597">Phosphoprotein</keyword>
<gene>
    <name evidence="9" type="ORF">V3851_22905</name>
</gene>
<evidence type="ECO:0000256" key="6">
    <source>
        <dbReference type="ARBA" id="ARBA00023136"/>
    </source>
</evidence>
<accession>A0ABU7VZK7</accession>
<proteinExistence type="predicted"/>
<evidence type="ECO:0000313" key="9">
    <source>
        <dbReference type="EMBL" id="MEF2968656.1"/>
    </source>
</evidence>
<keyword evidence="4" id="KW-0808">Transferase</keyword>
<dbReference type="Pfam" id="PF06580">
    <property type="entry name" value="His_kinase"/>
    <property type="match status" value="1"/>
</dbReference>
<keyword evidence="6 7" id="KW-0472">Membrane</keyword>
<evidence type="ECO:0000259" key="8">
    <source>
        <dbReference type="PROSITE" id="PS50885"/>
    </source>
</evidence>
<dbReference type="Pfam" id="PF02518">
    <property type="entry name" value="HATPase_c"/>
    <property type="match status" value="1"/>
</dbReference>
<dbReference type="PANTHER" id="PTHR34220">
    <property type="entry name" value="SENSOR HISTIDINE KINASE YPDA"/>
    <property type="match status" value="1"/>
</dbReference>
<evidence type="ECO:0000313" key="10">
    <source>
        <dbReference type="Proteomes" id="UP001306950"/>
    </source>
</evidence>
<evidence type="ECO:0000256" key="5">
    <source>
        <dbReference type="ARBA" id="ARBA00022777"/>
    </source>
</evidence>
<dbReference type="SUPFAM" id="SSF158472">
    <property type="entry name" value="HAMP domain-like"/>
    <property type="match status" value="1"/>
</dbReference>
<dbReference type="Proteomes" id="UP001306950">
    <property type="component" value="Unassembled WGS sequence"/>
</dbReference>
<feature type="transmembrane region" description="Helical" evidence="7">
    <location>
        <begin position="297"/>
        <end position="325"/>
    </location>
</feature>
<dbReference type="Pfam" id="PF00672">
    <property type="entry name" value="HAMP"/>
    <property type="match status" value="1"/>
</dbReference>
<organism evidence="9 10">
    <name type="scientific">Paenibacillus haidiansis</name>
    <dbReference type="NCBI Taxonomy" id="1574488"/>
    <lineage>
        <taxon>Bacteria</taxon>
        <taxon>Bacillati</taxon>
        <taxon>Bacillota</taxon>
        <taxon>Bacilli</taxon>
        <taxon>Bacillales</taxon>
        <taxon>Paenibacillaceae</taxon>
        <taxon>Paenibacillus</taxon>
    </lineage>
</organism>
<keyword evidence="10" id="KW-1185">Reference proteome</keyword>
<name>A0ABU7VZK7_9BACL</name>
<evidence type="ECO:0000256" key="4">
    <source>
        <dbReference type="ARBA" id="ARBA00022679"/>
    </source>
</evidence>
<dbReference type="InterPro" id="IPR003594">
    <property type="entry name" value="HATPase_dom"/>
</dbReference>
<dbReference type="Gene3D" id="3.30.565.10">
    <property type="entry name" value="Histidine kinase-like ATPase, C-terminal domain"/>
    <property type="match status" value="1"/>
</dbReference>
<comment type="caution">
    <text evidence="9">The sequence shown here is derived from an EMBL/GenBank/DDBJ whole genome shotgun (WGS) entry which is preliminary data.</text>
</comment>
<feature type="transmembrane region" description="Helical" evidence="7">
    <location>
        <begin position="20"/>
        <end position="41"/>
    </location>
</feature>
<dbReference type="SMART" id="SM00304">
    <property type="entry name" value="HAMP"/>
    <property type="match status" value="1"/>
</dbReference>
<dbReference type="SUPFAM" id="SSF55874">
    <property type="entry name" value="ATPase domain of HSP90 chaperone/DNA topoisomerase II/histidine kinase"/>
    <property type="match status" value="1"/>
</dbReference>
<evidence type="ECO:0000256" key="3">
    <source>
        <dbReference type="ARBA" id="ARBA00022553"/>
    </source>
</evidence>
<feature type="domain" description="HAMP" evidence="8">
    <location>
        <begin position="322"/>
        <end position="374"/>
    </location>
</feature>
<keyword evidence="7" id="KW-0812">Transmembrane</keyword>
<sequence length="602" mass="69067">MLNNGWLPSRRKFKFSTKLIIALSTANILISSITGIITYRIHLSLFNEEVSRQYYMTTEQILAQLDSRVNDMYRITDYITLNPSVSQAVMEQTEQSGSYERMKLEQMLDKEIYQVRLDAPEIMGIRIYDLKGNILNLGSFSGQFNNLKSSYLNDMLTRLGPTGGEYVWSRAVESDFQQLNTPNVVLAGRLMRTMDLDTYGIMLILFNNSLFESHMKDLRIHEDAEAYLFDEEGRLLYLLNGPSNGEAPVLEDMPPMGNIVRKENGVSYMYTRQQSEKVGFTLVSKVSLAQIQSESRVILQVAVVSALASLVSLSIIITVISRMLLRPLGNLVRGMRHVRAGKFDTRIQIRSKDELGYLGESFNNMAEHIENLIYEIYERKINEKEAELKAIQAQLNPHFLSNTLGMFFWKFYMHGDERSARLINSLSEMLQYTLEPVQQMTTLRDEIRQINNYLEIQKERYPDSLTAEVRIPEEIMGCRVFRLLIQPIVENAFIHGFRNKKTDRRLVITGYVQSASEGAEPTLVLEICDNGSGMTQEMIDRILHLSSEPATNKRNRIGTGSIIRRIELEYGSPYGVEFESVIGKGTLVRLRLPYRLLESEEQ</sequence>
<evidence type="ECO:0000256" key="2">
    <source>
        <dbReference type="ARBA" id="ARBA00022475"/>
    </source>
</evidence>
<dbReference type="Gene3D" id="6.10.340.10">
    <property type="match status" value="1"/>
</dbReference>
<dbReference type="GO" id="GO:0016301">
    <property type="term" value="F:kinase activity"/>
    <property type="evidence" value="ECO:0007669"/>
    <property type="project" value="UniProtKB-KW"/>
</dbReference>
<evidence type="ECO:0000256" key="1">
    <source>
        <dbReference type="ARBA" id="ARBA00004651"/>
    </source>
</evidence>
<dbReference type="PANTHER" id="PTHR34220:SF7">
    <property type="entry name" value="SENSOR HISTIDINE KINASE YPDA"/>
    <property type="match status" value="1"/>
</dbReference>
<dbReference type="InterPro" id="IPR050640">
    <property type="entry name" value="Bact_2-comp_sensor_kinase"/>
</dbReference>
<dbReference type="InterPro" id="IPR003660">
    <property type="entry name" value="HAMP_dom"/>
</dbReference>
<dbReference type="EMBL" id="JAZHPZ010000017">
    <property type="protein sequence ID" value="MEF2968656.1"/>
    <property type="molecule type" value="Genomic_DNA"/>
</dbReference>
<dbReference type="CDD" id="cd06225">
    <property type="entry name" value="HAMP"/>
    <property type="match status" value="1"/>
</dbReference>
<comment type="subcellular location">
    <subcellularLocation>
        <location evidence="1">Cell membrane</location>
        <topology evidence="1">Multi-pass membrane protein</topology>
    </subcellularLocation>
</comment>